<proteinExistence type="predicted"/>
<feature type="region of interest" description="Disordered" evidence="6">
    <location>
        <begin position="1"/>
        <end position="39"/>
    </location>
</feature>
<dbReference type="InterPro" id="IPR001357">
    <property type="entry name" value="BRCT_dom"/>
</dbReference>
<dbReference type="InterPro" id="IPR036420">
    <property type="entry name" value="BRCT_dom_sf"/>
</dbReference>
<keyword evidence="3" id="KW-0227">DNA damage</keyword>
<dbReference type="PROSITE" id="PS50172">
    <property type="entry name" value="BRCT"/>
    <property type="match status" value="1"/>
</dbReference>
<evidence type="ECO:0000259" key="7">
    <source>
        <dbReference type="PROSITE" id="PS50172"/>
    </source>
</evidence>
<keyword evidence="4" id="KW-0234">DNA repair</keyword>
<keyword evidence="5" id="KW-0539">Nucleus</keyword>
<evidence type="ECO:0000256" key="1">
    <source>
        <dbReference type="ARBA" id="ARBA00004123"/>
    </source>
</evidence>
<feature type="domain" description="BRCT" evidence="7">
    <location>
        <begin position="114"/>
        <end position="153"/>
    </location>
</feature>
<reference evidence="8 9" key="1">
    <citation type="journal article" date="2022" name="Nat. Plants">
        <title>Genomes of leafy and leafless Platanthera orchids illuminate the evolution of mycoheterotrophy.</title>
        <authorList>
            <person name="Li M.H."/>
            <person name="Liu K.W."/>
            <person name="Li Z."/>
            <person name="Lu H.C."/>
            <person name="Ye Q.L."/>
            <person name="Zhang D."/>
            <person name="Wang J.Y."/>
            <person name="Li Y.F."/>
            <person name="Zhong Z.M."/>
            <person name="Liu X."/>
            <person name="Yu X."/>
            <person name="Liu D.K."/>
            <person name="Tu X.D."/>
            <person name="Liu B."/>
            <person name="Hao Y."/>
            <person name="Liao X.Y."/>
            <person name="Jiang Y.T."/>
            <person name="Sun W.H."/>
            <person name="Chen J."/>
            <person name="Chen Y.Q."/>
            <person name="Ai Y."/>
            <person name="Zhai J.W."/>
            <person name="Wu S.S."/>
            <person name="Zhou Z."/>
            <person name="Hsiao Y.Y."/>
            <person name="Wu W.L."/>
            <person name="Chen Y.Y."/>
            <person name="Lin Y.F."/>
            <person name="Hsu J.L."/>
            <person name="Li C.Y."/>
            <person name="Wang Z.W."/>
            <person name="Zhao X."/>
            <person name="Zhong W.Y."/>
            <person name="Ma X.K."/>
            <person name="Ma L."/>
            <person name="Huang J."/>
            <person name="Chen G.Z."/>
            <person name="Huang M.Z."/>
            <person name="Huang L."/>
            <person name="Peng D.H."/>
            <person name="Luo Y.B."/>
            <person name="Zou S.Q."/>
            <person name="Chen S.P."/>
            <person name="Lan S."/>
            <person name="Tsai W.C."/>
            <person name="Van de Peer Y."/>
            <person name="Liu Z.J."/>
        </authorList>
    </citation>
    <scope>NUCLEOTIDE SEQUENCE [LARGE SCALE GENOMIC DNA]</scope>
    <source>
        <strain evidence="8">Lor288</strain>
    </source>
</reference>
<evidence type="ECO:0000256" key="5">
    <source>
        <dbReference type="ARBA" id="ARBA00023242"/>
    </source>
</evidence>
<gene>
    <name evidence="8" type="ORF">KSP40_PGU006470</name>
</gene>
<dbReference type="PANTHER" id="PTHR13763">
    <property type="entry name" value="BREAST CANCER TYPE 1 SUSCEPTIBILITY PROTEIN BRCA1"/>
    <property type="match status" value="1"/>
</dbReference>
<dbReference type="EMBL" id="JBBWWR010000005">
    <property type="protein sequence ID" value="KAK8965903.1"/>
    <property type="molecule type" value="Genomic_DNA"/>
</dbReference>
<dbReference type="Gene3D" id="3.40.50.10190">
    <property type="entry name" value="BRCT domain"/>
    <property type="match status" value="1"/>
</dbReference>
<comment type="subcellular location">
    <subcellularLocation>
        <location evidence="1">Nucleus</location>
    </subcellularLocation>
</comment>
<organism evidence="8 9">
    <name type="scientific">Platanthera guangdongensis</name>
    <dbReference type="NCBI Taxonomy" id="2320717"/>
    <lineage>
        <taxon>Eukaryota</taxon>
        <taxon>Viridiplantae</taxon>
        <taxon>Streptophyta</taxon>
        <taxon>Embryophyta</taxon>
        <taxon>Tracheophyta</taxon>
        <taxon>Spermatophyta</taxon>
        <taxon>Magnoliopsida</taxon>
        <taxon>Liliopsida</taxon>
        <taxon>Asparagales</taxon>
        <taxon>Orchidaceae</taxon>
        <taxon>Orchidoideae</taxon>
        <taxon>Orchideae</taxon>
        <taxon>Orchidinae</taxon>
        <taxon>Platanthera</taxon>
    </lineage>
</organism>
<keyword evidence="2" id="KW-0677">Repeat</keyword>
<evidence type="ECO:0000256" key="4">
    <source>
        <dbReference type="ARBA" id="ARBA00023204"/>
    </source>
</evidence>
<dbReference type="InterPro" id="IPR031099">
    <property type="entry name" value="BRCA1-associated"/>
</dbReference>
<evidence type="ECO:0000256" key="6">
    <source>
        <dbReference type="SAM" id="MobiDB-lite"/>
    </source>
</evidence>
<evidence type="ECO:0000256" key="2">
    <source>
        <dbReference type="ARBA" id="ARBA00022737"/>
    </source>
</evidence>
<evidence type="ECO:0000313" key="8">
    <source>
        <dbReference type="EMBL" id="KAK8965903.1"/>
    </source>
</evidence>
<dbReference type="PANTHER" id="PTHR13763:SF9">
    <property type="entry name" value="BRCA1-ASSOCIATED RING DOMAIN PROTEIN 1"/>
    <property type="match status" value="1"/>
</dbReference>
<keyword evidence="9" id="KW-1185">Reference proteome</keyword>
<name>A0ABR2MSI5_9ASPA</name>
<comment type="caution">
    <text evidence="8">The sequence shown here is derived from an EMBL/GenBank/DDBJ whole genome shotgun (WGS) entry which is preliminary data.</text>
</comment>
<feature type="compositionally biased region" description="Basic and acidic residues" evidence="6">
    <location>
        <begin position="1"/>
        <end position="16"/>
    </location>
</feature>
<evidence type="ECO:0000256" key="3">
    <source>
        <dbReference type="ARBA" id="ARBA00022763"/>
    </source>
</evidence>
<sequence length="231" mass="25911">MARDRRWATQQREQRRARARAHGGTRSAIQREQQRQARAKRKMRAWTEVLSSTTPPGKIAEKHTRARARVCPNLGIRACLEAEDFVPEENYEITHDIHYCFDGPKSGRIRVAQKGSKLFDRLAFYFSGFTEPTYKSNLEDLTIAAGGKVVSKLELHNLNLSSLATGEIEKAFIVCWVEPPKDCDSAEADGIVRERLGIAEGLAARMGAAALRHTLFLNAIAAHDPHMLSEM</sequence>
<dbReference type="Proteomes" id="UP001412067">
    <property type="component" value="Unassembled WGS sequence"/>
</dbReference>
<protein>
    <recommendedName>
        <fullName evidence="7">BRCT domain-containing protein</fullName>
    </recommendedName>
</protein>
<accession>A0ABR2MSI5</accession>
<evidence type="ECO:0000313" key="9">
    <source>
        <dbReference type="Proteomes" id="UP001412067"/>
    </source>
</evidence>